<dbReference type="GO" id="GO:0005737">
    <property type="term" value="C:cytoplasm"/>
    <property type="evidence" value="ECO:0007669"/>
    <property type="project" value="TreeGrafter"/>
</dbReference>
<proteinExistence type="inferred from homology"/>
<dbReference type="Gene3D" id="3.60.20.30">
    <property type="entry name" value="(Glycosyl)asparaginase"/>
    <property type="match status" value="1"/>
</dbReference>
<evidence type="ECO:0000313" key="2">
    <source>
        <dbReference type="EMBL" id="KOC59866.1"/>
    </source>
</evidence>
<keyword evidence="3" id="KW-1185">Reference proteome</keyword>
<dbReference type="Pfam" id="PF01112">
    <property type="entry name" value="Asparaginase_2"/>
    <property type="match status" value="1"/>
</dbReference>
<dbReference type="InterPro" id="IPR029055">
    <property type="entry name" value="Ntn_hydrolases_N"/>
</dbReference>
<evidence type="ECO:0000313" key="3">
    <source>
        <dbReference type="Proteomes" id="UP000053825"/>
    </source>
</evidence>
<dbReference type="GO" id="GO:0016787">
    <property type="term" value="F:hydrolase activity"/>
    <property type="evidence" value="ECO:0007669"/>
    <property type="project" value="InterPro"/>
</dbReference>
<dbReference type="EMBL" id="KQ414885">
    <property type="protein sequence ID" value="KOC59866.1"/>
    <property type="molecule type" value="Genomic_DNA"/>
</dbReference>
<dbReference type="PANTHER" id="PTHR10188">
    <property type="entry name" value="L-ASPARAGINASE"/>
    <property type="match status" value="1"/>
</dbReference>
<dbReference type="InterPro" id="IPR000246">
    <property type="entry name" value="Peptidase_T2"/>
</dbReference>
<name>A0A0L7QN13_9HYME</name>
<evidence type="ECO:0000256" key="1">
    <source>
        <dbReference type="ARBA" id="ARBA00010872"/>
    </source>
</evidence>
<dbReference type="STRING" id="597456.A0A0L7QN13"/>
<dbReference type="AlphaFoldDB" id="A0A0L7QN13"/>
<dbReference type="Proteomes" id="UP000053825">
    <property type="component" value="Unassembled WGS sequence"/>
</dbReference>
<sequence>MCDYCSWIDQILARVKAAEKPEKKKRIYVDPIIIVHGGAGKIPRKKHERMLFEVKNAAIEAYSDLINGRSAIDAVERAISYMESKPLFNCAKGGCLDVNDEIVTDAAIMTTRDAGCVGAVRDIEHPICLARRVLENTKHVLIVEKGAQKLALDNGIPILPPGTLNICESLPSSMFESMTCCTNEGEYDGTEWKNDIDDEKEECDPDCVIKRSIEGEAYPYCALSTDSDLWDEPTILQAGAVGVVAYDRKKRLASGTSTAGEPGKPIGSVSAIGTVIGCGIYTDEYGCTSISGNDMSIYCYAPARRIINKLSEREPINCAVNTVLQSFEKETGTSDIGAIALDAKGEPCVSFKCMHFPWAFCRKGYVYYGLAQNEKYWEKVTILERPLDCMCISSDEE</sequence>
<comment type="similarity">
    <text evidence="1">Belongs to the Ntn-hydrolase family.</text>
</comment>
<dbReference type="SUPFAM" id="SSF56235">
    <property type="entry name" value="N-terminal nucleophile aminohydrolases (Ntn hydrolases)"/>
    <property type="match status" value="1"/>
</dbReference>
<protein>
    <submittedName>
        <fullName evidence="2">Putative L-asparaginase</fullName>
    </submittedName>
</protein>
<dbReference type="PANTHER" id="PTHR10188:SF43">
    <property type="entry name" value="ASPARAGINASE (EUROFUNG)"/>
    <property type="match status" value="1"/>
</dbReference>
<gene>
    <name evidence="2" type="ORF">WH47_10565</name>
</gene>
<accession>A0A0L7QN13</accession>
<organism evidence="2 3">
    <name type="scientific">Habropoda laboriosa</name>
    <dbReference type="NCBI Taxonomy" id="597456"/>
    <lineage>
        <taxon>Eukaryota</taxon>
        <taxon>Metazoa</taxon>
        <taxon>Ecdysozoa</taxon>
        <taxon>Arthropoda</taxon>
        <taxon>Hexapoda</taxon>
        <taxon>Insecta</taxon>
        <taxon>Pterygota</taxon>
        <taxon>Neoptera</taxon>
        <taxon>Endopterygota</taxon>
        <taxon>Hymenoptera</taxon>
        <taxon>Apocrita</taxon>
        <taxon>Aculeata</taxon>
        <taxon>Apoidea</taxon>
        <taxon>Anthophila</taxon>
        <taxon>Apidae</taxon>
        <taxon>Habropoda</taxon>
    </lineage>
</organism>
<reference evidence="2 3" key="1">
    <citation type="submission" date="2015-07" db="EMBL/GenBank/DDBJ databases">
        <title>The genome of Habropoda laboriosa.</title>
        <authorList>
            <person name="Pan H."/>
            <person name="Kapheim K."/>
        </authorList>
    </citation>
    <scope>NUCLEOTIDE SEQUENCE [LARGE SCALE GENOMIC DNA]</scope>
    <source>
        <strain evidence="2">0110345459</strain>
    </source>
</reference>